<evidence type="ECO:0000313" key="1">
    <source>
        <dbReference type="EnsemblProtists" id="HpaP813717"/>
    </source>
</evidence>
<evidence type="ECO:0000313" key="2">
    <source>
        <dbReference type="Proteomes" id="UP000011713"/>
    </source>
</evidence>
<accession>M4C3P9</accession>
<keyword evidence="2" id="KW-1185">Reference proteome</keyword>
<sequence length="62" mass="6943">MSSDDNWIQRQRCSIRSRGYRADRAAEVGRMIVVYCRGAGVACHCLHGHDQRAAGKLGRPRS</sequence>
<proteinExistence type="predicted"/>
<dbReference type="Proteomes" id="UP000011713">
    <property type="component" value="Unassembled WGS sequence"/>
</dbReference>
<reference evidence="1" key="2">
    <citation type="submission" date="2015-06" db="UniProtKB">
        <authorList>
            <consortium name="EnsemblProtists"/>
        </authorList>
    </citation>
    <scope>IDENTIFICATION</scope>
    <source>
        <strain evidence="1">Emoy2</strain>
    </source>
</reference>
<dbReference type="EMBL" id="ABWE02002720">
    <property type="status" value="NOT_ANNOTATED_CDS"/>
    <property type="molecule type" value="Genomic_DNA"/>
</dbReference>
<protein>
    <submittedName>
        <fullName evidence="1">Uncharacterized protein</fullName>
    </submittedName>
</protein>
<organism evidence="1 2">
    <name type="scientific">Hyaloperonospora arabidopsidis (strain Emoy2)</name>
    <name type="common">Downy mildew agent</name>
    <name type="synonym">Peronospora arabidopsidis</name>
    <dbReference type="NCBI Taxonomy" id="559515"/>
    <lineage>
        <taxon>Eukaryota</taxon>
        <taxon>Sar</taxon>
        <taxon>Stramenopiles</taxon>
        <taxon>Oomycota</taxon>
        <taxon>Peronosporomycetes</taxon>
        <taxon>Peronosporales</taxon>
        <taxon>Peronosporaceae</taxon>
        <taxon>Hyaloperonospora</taxon>
    </lineage>
</organism>
<dbReference type="HOGENOM" id="CLU_2908858_0_0_1"/>
<dbReference type="AlphaFoldDB" id="M4C3P9"/>
<reference evidence="2" key="1">
    <citation type="journal article" date="2010" name="Science">
        <title>Signatures of adaptation to obligate biotrophy in the Hyaloperonospora arabidopsidis genome.</title>
        <authorList>
            <person name="Baxter L."/>
            <person name="Tripathy S."/>
            <person name="Ishaque N."/>
            <person name="Boot N."/>
            <person name="Cabral A."/>
            <person name="Kemen E."/>
            <person name="Thines M."/>
            <person name="Ah-Fong A."/>
            <person name="Anderson R."/>
            <person name="Badejoko W."/>
            <person name="Bittner-Eddy P."/>
            <person name="Boore J.L."/>
            <person name="Chibucos M.C."/>
            <person name="Coates M."/>
            <person name="Dehal P."/>
            <person name="Delehaunty K."/>
            <person name="Dong S."/>
            <person name="Downton P."/>
            <person name="Dumas B."/>
            <person name="Fabro G."/>
            <person name="Fronick C."/>
            <person name="Fuerstenberg S.I."/>
            <person name="Fulton L."/>
            <person name="Gaulin E."/>
            <person name="Govers F."/>
            <person name="Hughes L."/>
            <person name="Humphray S."/>
            <person name="Jiang R.H."/>
            <person name="Judelson H."/>
            <person name="Kamoun S."/>
            <person name="Kyung K."/>
            <person name="Meijer H."/>
            <person name="Minx P."/>
            <person name="Morris P."/>
            <person name="Nelson J."/>
            <person name="Phuntumart V."/>
            <person name="Qutob D."/>
            <person name="Rehmany A."/>
            <person name="Rougon-Cardoso A."/>
            <person name="Ryden P."/>
            <person name="Torto-Alalibo T."/>
            <person name="Studholme D."/>
            <person name="Wang Y."/>
            <person name="Win J."/>
            <person name="Wood J."/>
            <person name="Clifton S.W."/>
            <person name="Rogers J."/>
            <person name="Van den Ackerveken G."/>
            <person name="Jones J.D."/>
            <person name="McDowell J.M."/>
            <person name="Beynon J."/>
            <person name="Tyler B.M."/>
        </authorList>
    </citation>
    <scope>NUCLEOTIDE SEQUENCE [LARGE SCALE GENOMIC DNA]</scope>
    <source>
        <strain evidence="2">Emoy2</strain>
    </source>
</reference>
<dbReference type="InParanoid" id="M4C3P9"/>
<dbReference type="EnsemblProtists" id="HpaT813717">
    <property type="protein sequence ID" value="HpaP813717"/>
    <property type="gene ID" value="HpaG813717"/>
</dbReference>
<name>M4C3P9_HYAAE</name>
<dbReference type="VEuPathDB" id="FungiDB:HpaG813717"/>